<accession>A0A853J9G8</accession>
<feature type="transmembrane region" description="Helical" evidence="9">
    <location>
        <begin position="185"/>
        <end position="203"/>
    </location>
</feature>
<evidence type="ECO:0000256" key="9">
    <source>
        <dbReference type="SAM" id="Phobius"/>
    </source>
</evidence>
<dbReference type="GO" id="GO:0140359">
    <property type="term" value="F:ABC-type transporter activity"/>
    <property type="evidence" value="ECO:0007669"/>
    <property type="project" value="InterPro"/>
</dbReference>
<evidence type="ECO:0000256" key="6">
    <source>
        <dbReference type="ARBA" id="ARBA00022989"/>
    </source>
</evidence>
<dbReference type="GO" id="GO:0015920">
    <property type="term" value="P:lipopolysaccharide transport"/>
    <property type="evidence" value="ECO:0007669"/>
    <property type="project" value="TreeGrafter"/>
</dbReference>
<dbReference type="PANTHER" id="PTHR30413:SF10">
    <property type="entry name" value="CAPSULE POLYSACCHARIDE EXPORT INNER-MEMBRANE PROTEIN CTRC"/>
    <property type="match status" value="1"/>
</dbReference>
<sequence length="271" mass="31041">MFPRACSVERWGLFAHLIASIRRPEFWAYSTWLDIVTKYRRTRLGVAWLLLPTLVFITVLGNVYSHLMGHPVTEYLPYLAVGYACWRFMLQCINESSTVFRGHKAFIMDGRVRFTDYVLRAIAKPLFYFTFALVIVIGVLVWSPAVSWIGIFSMLVSLPVLILNMMWISFCVGLVGARFPDTSEFIGTVLVVGFLLTPILWHVDRFPADTTRGFFARLNPAFHLIEVVRAPALGQMPESGSLWAVAAMTIFGWLLMAVLYRRYARFVPLWI</sequence>
<dbReference type="PANTHER" id="PTHR30413">
    <property type="entry name" value="INNER MEMBRANE TRANSPORT PERMEASE"/>
    <property type="match status" value="1"/>
</dbReference>
<comment type="subcellular location">
    <subcellularLocation>
        <location evidence="1">Cell membrane</location>
        <topology evidence="1">Multi-pass membrane protein</topology>
    </subcellularLocation>
</comment>
<evidence type="ECO:0000256" key="8">
    <source>
        <dbReference type="ARBA" id="ARBA00023136"/>
    </source>
</evidence>
<comment type="caution">
    <text evidence="11">The sequence shown here is derived from an EMBL/GenBank/DDBJ whole genome shotgun (WGS) entry which is preliminary data.</text>
</comment>
<feature type="transmembrane region" description="Helical" evidence="9">
    <location>
        <begin position="46"/>
        <end position="64"/>
    </location>
</feature>
<keyword evidence="5 9" id="KW-0812">Transmembrane</keyword>
<keyword evidence="8 9" id="KW-0472">Membrane</keyword>
<keyword evidence="3" id="KW-0813">Transport</keyword>
<dbReference type="AlphaFoldDB" id="A0A853J9G8"/>
<evidence type="ECO:0000256" key="1">
    <source>
        <dbReference type="ARBA" id="ARBA00004651"/>
    </source>
</evidence>
<dbReference type="EMBL" id="JACCKA010000024">
    <property type="protein sequence ID" value="NZA25327.1"/>
    <property type="molecule type" value="Genomic_DNA"/>
</dbReference>
<keyword evidence="12" id="KW-1185">Reference proteome</keyword>
<keyword evidence="7" id="KW-0625">Polysaccharide transport</keyword>
<comment type="similarity">
    <text evidence="2">Belongs to the ABC-2 integral membrane protein family.</text>
</comment>
<dbReference type="GO" id="GO:0005886">
    <property type="term" value="C:plasma membrane"/>
    <property type="evidence" value="ECO:0007669"/>
    <property type="project" value="UniProtKB-SubCell"/>
</dbReference>
<evidence type="ECO:0000313" key="11">
    <source>
        <dbReference type="EMBL" id="NZA25327.1"/>
    </source>
</evidence>
<feature type="transmembrane region" description="Helical" evidence="9">
    <location>
        <begin position="76"/>
        <end position="96"/>
    </location>
</feature>
<evidence type="ECO:0000256" key="7">
    <source>
        <dbReference type="ARBA" id="ARBA00023047"/>
    </source>
</evidence>
<keyword evidence="4" id="KW-1003">Cell membrane</keyword>
<reference evidence="11 12" key="1">
    <citation type="submission" date="2020-07" db="EMBL/GenBank/DDBJ databases">
        <title>Luteimonas sp. SJ-92.</title>
        <authorList>
            <person name="Huang X.-X."/>
            <person name="Xu L."/>
            <person name="Sun J.-Q."/>
        </authorList>
    </citation>
    <scope>NUCLEOTIDE SEQUENCE [LARGE SCALE GENOMIC DNA]</scope>
    <source>
        <strain evidence="11 12">SJ-92</strain>
    </source>
</reference>
<protein>
    <submittedName>
        <fullName evidence="11">ABC transporter permease</fullName>
    </submittedName>
</protein>
<evidence type="ECO:0000256" key="5">
    <source>
        <dbReference type="ARBA" id="ARBA00022692"/>
    </source>
</evidence>
<dbReference type="Pfam" id="PF01061">
    <property type="entry name" value="ABC2_membrane"/>
    <property type="match status" value="1"/>
</dbReference>
<feature type="domain" description="ABC-2 type transporter transmembrane" evidence="10">
    <location>
        <begin position="31"/>
        <end position="230"/>
    </location>
</feature>
<dbReference type="Proteomes" id="UP000578091">
    <property type="component" value="Unassembled WGS sequence"/>
</dbReference>
<evidence type="ECO:0000256" key="2">
    <source>
        <dbReference type="ARBA" id="ARBA00007783"/>
    </source>
</evidence>
<feature type="transmembrane region" description="Helical" evidence="9">
    <location>
        <begin position="148"/>
        <end position="173"/>
    </location>
</feature>
<keyword evidence="6 9" id="KW-1133">Transmembrane helix</keyword>
<keyword evidence="7" id="KW-0762">Sugar transport</keyword>
<name>A0A853J9G8_9GAMM</name>
<organism evidence="11 12">
    <name type="scientific">Luteimonas salinisoli</name>
    <dbReference type="NCBI Taxonomy" id="2752307"/>
    <lineage>
        <taxon>Bacteria</taxon>
        <taxon>Pseudomonadati</taxon>
        <taxon>Pseudomonadota</taxon>
        <taxon>Gammaproteobacteria</taxon>
        <taxon>Lysobacterales</taxon>
        <taxon>Lysobacteraceae</taxon>
        <taxon>Luteimonas</taxon>
    </lineage>
</organism>
<evidence type="ECO:0000256" key="4">
    <source>
        <dbReference type="ARBA" id="ARBA00022475"/>
    </source>
</evidence>
<feature type="transmembrane region" description="Helical" evidence="9">
    <location>
        <begin position="241"/>
        <end position="260"/>
    </location>
</feature>
<gene>
    <name evidence="11" type="ORF">H0E84_02940</name>
</gene>
<evidence type="ECO:0000259" key="10">
    <source>
        <dbReference type="Pfam" id="PF01061"/>
    </source>
</evidence>
<dbReference type="GO" id="GO:0015774">
    <property type="term" value="P:polysaccharide transport"/>
    <property type="evidence" value="ECO:0007669"/>
    <property type="project" value="UniProtKB-KW"/>
</dbReference>
<dbReference type="InterPro" id="IPR013525">
    <property type="entry name" value="ABC2_TM"/>
</dbReference>
<evidence type="ECO:0000256" key="3">
    <source>
        <dbReference type="ARBA" id="ARBA00022448"/>
    </source>
</evidence>
<feature type="transmembrane region" description="Helical" evidence="9">
    <location>
        <begin position="117"/>
        <end position="142"/>
    </location>
</feature>
<evidence type="ECO:0000313" key="12">
    <source>
        <dbReference type="Proteomes" id="UP000578091"/>
    </source>
</evidence>
<dbReference type="RefSeq" id="WP_180677132.1">
    <property type="nucleotide sequence ID" value="NZ_JACCKA010000024.1"/>
</dbReference>
<proteinExistence type="inferred from homology"/>